<feature type="domain" description="GST N-terminal" evidence="1">
    <location>
        <begin position="99"/>
        <end position="180"/>
    </location>
</feature>
<dbReference type="EMBL" id="JAJJMB010015809">
    <property type="protein sequence ID" value="KAI3852044.1"/>
    <property type="molecule type" value="Genomic_DNA"/>
</dbReference>
<dbReference type="GO" id="GO:0004364">
    <property type="term" value="F:glutathione transferase activity"/>
    <property type="evidence" value="ECO:0007669"/>
    <property type="project" value="InterPro"/>
</dbReference>
<dbReference type="SUPFAM" id="SSF47616">
    <property type="entry name" value="GST C-terminal domain-like"/>
    <property type="match status" value="1"/>
</dbReference>
<dbReference type="FunFam" id="1.20.1050.10:FF:000041">
    <property type="entry name" value="Lambda class glutathione S-transferase"/>
    <property type="match status" value="1"/>
</dbReference>
<organism evidence="2 3">
    <name type="scientific">Papaver atlanticum</name>
    <dbReference type="NCBI Taxonomy" id="357466"/>
    <lineage>
        <taxon>Eukaryota</taxon>
        <taxon>Viridiplantae</taxon>
        <taxon>Streptophyta</taxon>
        <taxon>Embryophyta</taxon>
        <taxon>Tracheophyta</taxon>
        <taxon>Spermatophyta</taxon>
        <taxon>Magnoliopsida</taxon>
        <taxon>Ranunculales</taxon>
        <taxon>Papaveraceae</taxon>
        <taxon>Papaveroideae</taxon>
        <taxon>Papaver</taxon>
    </lineage>
</organism>
<reference evidence="2" key="1">
    <citation type="submission" date="2022-04" db="EMBL/GenBank/DDBJ databases">
        <title>A functionally conserved STORR gene fusion in Papaver species that diverged 16.8 million years ago.</title>
        <authorList>
            <person name="Catania T."/>
        </authorList>
    </citation>
    <scope>NUCLEOTIDE SEQUENCE</scope>
    <source>
        <strain evidence="2">S-188037</strain>
    </source>
</reference>
<gene>
    <name evidence="2" type="ORF">MKW98_020043</name>
</gene>
<evidence type="ECO:0000313" key="2">
    <source>
        <dbReference type="EMBL" id="KAI3852044.1"/>
    </source>
</evidence>
<protein>
    <recommendedName>
        <fullName evidence="1">GST N-terminal domain-containing protein</fullName>
    </recommendedName>
</protein>
<dbReference type="InterPro" id="IPR004045">
    <property type="entry name" value="Glutathione_S-Trfase_N"/>
</dbReference>
<comment type="caution">
    <text evidence="2">The sequence shown here is derived from an EMBL/GenBank/DDBJ whole genome shotgun (WGS) entry which is preliminary data.</text>
</comment>
<evidence type="ECO:0000259" key="1">
    <source>
        <dbReference type="PROSITE" id="PS50404"/>
    </source>
</evidence>
<dbReference type="PANTHER" id="PTHR44328:SF11">
    <property type="entry name" value="GLUTATHIONE S-TRANSFERASE L2, CHLOROPLASTIC"/>
    <property type="match status" value="1"/>
</dbReference>
<dbReference type="InterPro" id="IPR036282">
    <property type="entry name" value="Glutathione-S-Trfase_C_sf"/>
</dbReference>
<dbReference type="InterPro" id="IPR040079">
    <property type="entry name" value="Glutathione_S-Trfase"/>
</dbReference>
<dbReference type="PROSITE" id="PS50404">
    <property type="entry name" value="GST_NTER"/>
    <property type="match status" value="1"/>
</dbReference>
<dbReference type="Proteomes" id="UP001202328">
    <property type="component" value="Unassembled WGS sequence"/>
</dbReference>
<dbReference type="PANTHER" id="PTHR44328">
    <property type="entry name" value="GLUTATHIONE S-TRANSFERASE L1"/>
    <property type="match status" value="1"/>
</dbReference>
<dbReference type="Gene3D" id="3.40.30.10">
    <property type="entry name" value="Glutaredoxin"/>
    <property type="match status" value="1"/>
</dbReference>
<dbReference type="InterPro" id="IPR044629">
    <property type="entry name" value="GSTL1/2/3"/>
</dbReference>
<evidence type="ECO:0000313" key="3">
    <source>
        <dbReference type="Proteomes" id="UP001202328"/>
    </source>
</evidence>
<dbReference type="SUPFAM" id="SSF52833">
    <property type="entry name" value="Thioredoxin-like"/>
    <property type="match status" value="1"/>
</dbReference>
<name>A0AAD4X6B3_9MAGN</name>
<dbReference type="Pfam" id="PF13410">
    <property type="entry name" value="GST_C_2"/>
    <property type="match status" value="1"/>
</dbReference>
<dbReference type="FunFam" id="3.40.30.10:FF:000091">
    <property type="entry name" value="Glutathione S-transferase L2, chloroplastic"/>
    <property type="match status" value="1"/>
</dbReference>
<dbReference type="Gene3D" id="1.20.1050.10">
    <property type="match status" value="1"/>
</dbReference>
<sequence length="307" mass="34149">MAAINGNCNSISHCNVDRPFLLFSSNYSTSIRIPPNNTKSSSLSILFSPPPPCCFCSTTNKTRVITAFASMATTTSNVPVEELPPALDSTSEPPSIFDGTTRLYISYMCPYAQRVWITRNCKGLQEKIKLVPIDLPNRPDWYKEKVYPANKVPALEHNYEVIGESLDLIKYLDTNFEGPALLPNDPAKREFAEELLSYTSEFSSGVVGSIKGDTNIGAPFDYLEAALSKFSDGPFFLGEFSLVDIAYAPFVERYQPLVLDVKKYDITTGRPKLASWIEELNKIDGYTQTKRDPAELVASLKKRILGI</sequence>
<dbReference type="CDD" id="cd03203">
    <property type="entry name" value="GST_C_Lambda"/>
    <property type="match status" value="1"/>
</dbReference>
<dbReference type="SFLD" id="SFLDG00358">
    <property type="entry name" value="Main_(cytGST)"/>
    <property type="match status" value="1"/>
</dbReference>
<proteinExistence type="predicted"/>
<dbReference type="AlphaFoldDB" id="A0AAD4X6B3"/>
<dbReference type="InterPro" id="IPR036249">
    <property type="entry name" value="Thioredoxin-like_sf"/>
</dbReference>
<accession>A0AAD4X6B3</accession>
<keyword evidence="3" id="KW-1185">Reference proteome</keyword>
<dbReference type="Pfam" id="PF13417">
    <property type="entry name" value="GST_N_3"/>
    <property type="match status" value="1"/>
</dbReference>
<dbReference type="SFLD" id="SFLDS00019">
    <property type="entry name" value="Glutathione_Transferase_(cytos"/>
    <property type="match status" value="1"/>
</dbReference>